<accession>A0A369KZ81</accession>
<evidence type="ECO:0000256" key="1">
    <source>
        <dbReference type="ARBA" id="ARBA00023284"/>
    </source>
</evidence>
<dbReference type="EMBL" id="QOVW01000060">
    <property type="protein sequence ID" value="RDB36506.1"/>
    <property type="molecule type" value="Genomic_DNA"/>
</dbReference>
<dbReference type="InterPro" id="IPR002109">
    <property type="entry name" value="Glutaredoxin"/>
</dbReference>
<dbReference type="PANTHER" id="PTHR10293">
    <property type="entry name" value="GLUTAREDOXIN FAMILY MEMBER"/>
    <property type="match status" value="1"/>
</dbReference>
<dbReference type="InterPro" id="IPR036249">
    <property type="entry name" value="Thioredoxin-like_sf"/>
</dbReference>
<comment type="caution">
    <text evidence="3">The sequence shown here is derived from an EMBL/GenBank/DDBJ whole genome shotgun (WGS) entry which is preliminary data.</text>
</comment>
<organism evidence="3 4">
    <name type="scientific">Spirobacillus cienkowskii</name>
    <dbReference type="NCBI Taxonomy" id="495820"/>
    <lineage>
        <taxon>Bacteria</taxon>
        <taxon>Pseudomonadati</taxon>
        <taxon>Bdellovibrionota</taxon>
        <taxon>Oligoflexia</taxon>
        <taxon>Silvanigrellales</taxon>
        <taxon>Spirobacillus</taxon>
    </lineage>
</organism>
<dbReference type="Proteomes" id="UP000253934">
    <property type="component" value="Unassembled WGS sequence"/>
</dbReference>
<dbReference type="SUPFAM" id="SSF52833">
    <property type="entry name" value="Thioredoxin-like"/>
    <property type="match status" value="1"/>
</dbReference>
<keyword evidence="4" id="KW-1185">Reference proteome</keyword>
<dbReference type="PANTHER" id="PTHR10293:SF16">
    <property type="entry name" value="GLUTAREDOXIN-RELATED PROTEIN 5, MITOCHONDRIAL"/>
    <property type="match status" value="1"/>
</dbReference>
<sequence>MIYIRGTPQAPRCGFTAKVIRTLNQLGKPYHFEDMDSDPTLWSTLKEMNNWPTSPQIFIKGEFVGGCDIFVEMFQSGELHEKLGISK</sequence>
<dbReference type="AlphaFoldDB" id="A0A369KZ81"/>
<evidence type="ECO:0000313" key="4">
    <source>
        <dbReference type="Proteomes" id="UP000253934"/>
    </source>
</evidence>
<name>A0A369KZ81_9BACT</name>
<dbReference type="InterPro" id="IPR004480">
    <property type="entry name" value="Monothiol_GRX-rel"/>
</dbReference>
<evidence type="ECO:0000313" key="3">
    <source>
        <dbReference type="EMBL" id="RDB36506.1"/>
    </source>
</evidence>
<keyword evidence="1" id="KW-0676">Redox-active center</keyword>
<dbReference type="PROSITE" id="PS51354">
    <property type="entry name" value="GLUTAREDOXIN_2"/>
    <property type="match status" value="1"/>
</dbReference>
<proteinExistence type="predicted"/>
<protein>
    <submittedName>
        <fullName evidence="3">Monothiol glutaredoxin, Grx4 family</fullName>
    </submittedName>
</protein>
<reference evidence="3" key="1">
    <citation type="submission" date="2018-04" db="EMBL/GenBank/DDBJ databases">
        <title>Draft genome sequence of the Candidatus Spirobacillus cienkowskii, a pathogen of freshwater Daphnia species, reconstructed from hemolymph metagenomic reads.</title>
        <authorList>
            <person name="Bresciani L."/>
            <person name="Lemos L.N."/>
            <person name="Wale N."/>
            <person name="Lin J.Y."/>
            <person name="Fernandes G.R."/>
            <person name="Duffy M.A."/>
            <person name="Rodrigues J.M."/>
        </authorList>
    </citation>
    <scope>NUCLEOTIDE SEQUENCE [LARGE SCALE GENOMIC DNA]</scope>
    <source>
        <strain evidence="3">Binning01</strain>
    </source>
</reference>
<feature type="domain" description="Glutaredoxin" evidence="2">
    <location>
        <begin position="2"/>
        <end position="64"/>
    </location>
</feature>
<gene>
    <name evidence="3" type="ORF">DCC88_04935</name>
</gene>
<dbReference type="Pfam" id="PF00462">
    <property type="entry name" value="Glutaredoxin"/>
    <property type="match status" value="1"/>
</dbReference>
<dbReference type="Gene3D" id="3.40.30.10">
    <property type="entry name" value="Glutaredoxin"/>
    <property type="match status" value="1"/>
</dbReference>
<evidence type="ECO:0000259" key="2">
    <source>
        <dbReference type="Pfam" id="PF00462"/>
    </source>
</evidence>